<accession>A0A433QJ47</accession>
<evidence type="ECO:0000313" key="2">
    <source>
        <dbReference type="Proteomes" id="UP000274822"/>
    </source>
</evidence>
<name>A0A433QJ47_9FUNG</name>
<dbReference type="EMBL" id="RBNJ01004675">
    <property type="protein sequence ID" value="RUS29794.1"/>
    <property type="molecule type" value="Genomic_DNA"/>
</dbReference>
<proteinExistence type="predicted"/>
<dbReference type="Proteomes" id="UP000274822">
    <property type="component" value="Unassembled WGS sequence"/>
</dbReference>
<organism evidence="1 2">
    <name type="scientific">Jimgerdemannia flammicorona</name>
    <dbReference type="NCBI Taxonomy" id="994334"/>
    <lineage>
        <taxon>Eukaryota</taxon>
        <taxon>Fungi</taxon>
        <taxon>Fungi incertae sedis</taxon>
        <taxon>Mucoromycota</taxon>
        <taxon>Mucoromycotina</taxon>
        <taxon>Endogonomycetes</taxon>
        <taxon>Endogonales</taxon>
        <taxon>Endogonaceae</taxon>
        <taxon>Jimgerdemannia</taxon>
    </lineage>
</organism>
<comment type="caution">
    <text evidence="1">The sequence shown here is derived from an EMBL/GenBank/DDBJ whole genome shotgun (WGS) entry which is preliminary data.</text>
</comment>
<keyword evidence="2" id="KW-1185">Reference proteome</keyword>
<dbReference type="AlphaFoldDB" id="A0A433QJ47"/>
<evidence type="ECO:0000313" key="1">
    <source>
        <dbReference type="EMBL" id="RUS29794.1"/>
    </source>
</evidence>
<protein>
    <submittedName>
        <fullName evidence="1">Uncharacterized protein</fullName>
    </submittedName>
</protein>
<reference evidence="1 2" key="1">
    <citation type="journal article" date="2018" name="New Phytol.">
        <title>Phylogenomics of Endogonaceae and evolution of mycorrhizas within Mucoromycota.</title>
        <authorList>
            <person name="Chang Y."/>
            <person name="Desiro A."/>
            <person name="Na H."/>
            <person name="Sandor L."/>
            <person name="Lipzen A."/>
            <person name="Clum A."/>
            <person name="Barry K."/>
            <person name="Grigoriev I.V."/>
            <person name="Martin F.M."/>
            <person name="Stajich J.E."/>
            <person name="Smith M.E."/>
            <person name="Bonito G."/>
            <person name="Spatafora J.W."/>
        </authorList>
    </citation>
    <scope>NUCLEOTIDE SEQUENCE [LARGE SCALE GENOMIC DNA]</scope>
    <source>
        <strain evidence="1 2">AD002</strain>
    </source>
</reference>
<gene>
    <name evidence="1" type="ORF">BC938DRAFT_480231</name>
</gene>
<sequence>MVIYIDERNIVDIDVPNLWVPDTFRTCVRPCKPDASRCVSVWTGILKPVLRACLSLDGRA</sequence>